<dbReference type="InterPro" id="IPR024962">
    <property type="entry name" value="YukD-like"/>
</dbReference>
<feature type="transmembrane region" description="Helical" evidence="7">
    <location>
        <begin position="209"/>
        <end position="227"/>
    </location>
</feature>
<dbReference type="InterPro" id="IPR044049">
    <property type="entry name" value="EccD_transm"/>
</dbReference>
<evidence type="ECO:0000313" key="9">
    <source>
        <dbReference type="EMBL" id="GLH99596.1"/>
    </source>
</evidence>
<keyword evidence="4 7" id="KW-0812">Transmembrane</keyword>
<feature type="domain" description="EccD-like transmembrane" evidence="8">
    <location>
        <begin position="120"/>
        <end position="459"/>
    </location>
</feature>
<comment type="similarity">
    <text evidence="2">Belongs to the EccD/Snm4 family.</text>
</comment>
<protein>
    <submittedName>
        <fullName evidence="9">Type VII secretion integral membrane protein EccD</fullName>
    </submittedName>
</protein>
<comment type="caution">
    <text evidence="9">The sequence shown here is derived from an EMBL/GenBank/DDBJ whole genome shotgun (WGS) entry which is preliminary data.</text>
</comment>
<evidence type="ECO:0000313" key="10">
    <source>
        <dbReference type="Proteomes" id="UP001144280"/>
    </source>
</evidence>
<dbReference type="Pfam" id="PF19053">
    <property type="entry name" value="EccD"/>
    <property type="match status" value="1"/>
</dbReference>
<feature type="transmembrane region" description="Helical" evidence="7">
    <location>
        <begin position="436"/>
        <end position="456"/>
    </location>
</feature>
<dbReference type="RefSeq" id="WP_281899376.1">
    <property type="nucleotide sequence ID" value="NZ_BSDI01000025.1"/>
</dbReference>
<keyword evidence="6 7" id="KW-0472">Membrane</keyword>
<feature type="transmembrane region" description="Helical" evidence="7">
    <location>
        <begin position="332"/>
        <end position="359"/>
    </location>
</feature>
<feature type="transmembrane region" description="Helical" evidence="7">
    <location>
        <begin position="149"/>
        <end position="171"/>
    </location>
</feature>
<keyword evidence="5 7" id="KW-1133">Transmembrane helix</keyword>
<feature type="transmembrane region" description="Helical" evidence="7">
    <location>
        <begin position="262"/>
        <end position="283"/>
    </location>
</feature>
<gene>
    <name evidence="9" type="ORF">Pa4123_48720</name>
</gene>
<evidence type="ECO:0000256" key="5">
    <source>
        <dbReference type="ARBA" id="ARBA00022989"/>
    </source>
</evidence>
<accession>A0ABQ5QYG7</accession>
<organism evidence="9 10">
    <name type="scientific">Phytohabitans aurantiacus</name>
    <dbReference type="NCBI Taxonomy" id="3016789"/>
    <lineage>
        <taxon>Bacteria</taxon>
        <taxon>Bacillati</taxon>
        <taxon>Actinomycetota</taxon>
        <taxon>Actinomycetes</taxon>
        <taxon>Micromonosporales</taxon>
        <taxon>Micromonosporaceae</taxon>
    </lineage>
</organism>
<reference evidence="9" key="1">
    <citation type="submission" date="2022-12" db="EMBL/GenBank/DDBJ databases">
        <title>New Phytohabitans aurantiacus sp. RD004123 nov., an actinomycete isolated from soil.</title>
        <authorList>
            <person name="Triningsih D.W."/>
            <person name="Harunari E."/>
            <person name="Igarashi Y."/>
        </authorList>
    </citation>
    <scope>NUCLEOTIDE SEQUENCE</scope>
    <source>
        <strain evidence="9">RD004123</strain>
    </source>
</reference>
<dbReference type="Proteomes" id="UP001144280">
    <property type="component" value="Unassembled WGS sequence"/>
</dbReference>
<proteinExistence type="inferred from homology"/>
<feature type="transmembrane region" description="Helical" evidence="7">
    <location>
        <begin position="122"/>
        <end position="143"/>
    </location>
</feature>
<evidence type="ECO:0000256" key="3">
    <source>
        <dbReference type="ARBA" id="ARBA00022475"/>
    </source>
</evidence>
<feature type="transmembrane region" description="Helical" evidence="7">
    <location>
        <begin position="371"/>
        <end position="389"/>
    </location>
</feature>
<dbReference type="EMBL" id="BSDI01000025">
    <property type="protein sequence ID" value="GLH99596.1"/>
    <property type="molecule type" value="Genomic_DNA"/>
</dbReference>
<dbReference type="InterPro" id="IPR006707">
    <property type="entry name" value="T7SS_EccD"/>
</dbReference>
<dbReference type="NCBIfam" id="TIGR03920">
    <property type="entry name" value="T7SS_EccD"/>
    <property type="match status" value="1"/>
</dbReference>
<evidence type="ECO:0000256" key="7">
    <source>
        <dbReference type="SAM" id="Phobius"/>
    </source>
</evidence>
<dbReference type="Pfam" id="PF08817">
    <property type="entry name" value="YukD"/>
    <property type="match status" value="1"/>
</dbReference>
<dbReference type="PIRSF" id="PIRSF017804">
    <property type="entry name" value="Secretion_EccD1"/>
    <property type="match status" value="1"/>
</dbReference>
<comment type="subcellular location">
    <subcellularLocation>
        <location evidence="1">Cell membrane</location>
        <topology evidence="1">Multi-pass membrane protein</topology>
    </subcellularLocation>
</comment>
<evidence type="ECO:0000256" key="4">
    <source>
        <dbReference type="ARBA" id="ARBA00022692"/>
    </source>
</evidence>
<feature type="transmembrane region" description="Helical" evidence="7">
    <location>
        <begin position="178"/>
        <end position="197"/>
    </location>
</feature>
<feature type="transmembrane region" description="Helical" evidence="7">
    <location>
        <begin position="395"/>
        <end position="416"/>
    </location>
</feature>
<name>A0ABQ5QYG7_9ACTN</name>
<feature type="transmembrane region" description="Helical" evidence="7">
    <location>
        <begin position="234"/>
        <end position="256"/>
    </location>
</feature>
<sequence length="461" mass="46078">MTVDSDIGLARVVVVAPKRRLDLALPEHLVLAALLPALLSHAGEETVDSAGEQGGWILRRADGTLLDVGRSAVAQGVRDGELLHLVRAHTDWPEPEYDDVVEAIAAGARQGGVLWDGRVSRWAGVAAAGILVVAALAVCLVNGPDWTAPALLCLGLTVLCLGAGALLNVVLGDAAAGFAVCALGLPAAFAGGLLLLGGDAPLSGLGAPHMLTACAFLLVAAVAGLFAATERRWLFVAAAVAAVAGGGAAIAALGSLDAVRAAAAAEAVLLVLLPAGPVLAARLGRLPLPTLPRSAADLVKDEPAPTAGATFAAVARADVMLTGLLLGVATVAAIGLVILGTAGGSAPVLIAVVSAGYLVRSRLFPTLRHRLPLLTCGLIGLAVLAVGYADDLAGGGPLWAVPALAGLALAVLAIGVRYRNRRPSVYLGRIAELGEILLILAVVPIACAVLGLYGLMRGVAG</sequence>
<keyword evidence="10" id="KW-1185">Reference proteome</keyword>
<evidence type="ECO:0000256" key="2">
    <source>
        <dbReference type="ARBA" id="ARBA00006162"/>
    </source>
</evidence>
<evidence type="ECO:0000256" key="6">
    <source>
        <dbReference type="ARBA" id="ARBA00023136"/>
    </source>
</evidence>
<dbReference type="Gene3D" id="3.10.20.90">
    <property type="entry name" value="Phosphatidylinositol 3-kinase Catalytic Subunit, Chain A, domain 1"/>
    <property type="match status" value="1"/>
</dbReference>
<keyword evidence="3" id="KW-1003">Cell membrane</keyword>
<evidence type="ECO:0000256" key="1">
    <source>
        <dbReference type="ARBA" id="ARBA00004651"/>
    </source>
</evidence>
<evidence type="ECO:0000259" key="8">
    <source>
        <dbReference type="Pfam" id="PF19053"/>
    </source>
</evidence>